<reference evidence="2" key="1">
    <citation type="submission" date="2023-07" db="EMBL/GenBank/DDBJ databases">
        <authorList>
            <consortium name="CYATHOMIX"/>
        </authorList>
    </citation>
    <scope>NUCLEOTIDE SEQUENCE</scope>
    <source>
        <strain evidence="2">N/A</strain>
    </source>
</reference>
<feature type="compositionally biased region" description="Basic and acidic residues" evidence="1">
    <location>
        <begin position="1"/>
        <end position="21"/>
    </location>
</feature>
<dbReference type="Proteomes" id="UP001176961">
    <property type="component" value="Unassembled WGS sequence"/>
</dbReference>
<name>A0AA36GVD9_CYLNA</name>
<evidence type="ECO:0000313" key="2">
    <source>
        <dbReference type="EMBL" id="CAJ0599008.1"/>
    </source>
</evidence>
<protein>
    <submittedName>
        <fullName evidence="2">Uncharacterized protein</fullName>
    </submittedName>
</protein>
<organism evidence="2 3">
    <name type="scientific">Cylicocyclus nassatus</name>
    <name type="common">Nematode worm</name>
    <dbReference type="NCBI Taxonomy" id="53992"/>
    <lineage>
        <taxon>Eukaryota</taxon>
        <taxon>Metazoa</taxon>
        <taxon>Ecdysozoa</taxon>
        <taxon>Nematoda</taxon>
        <taxon>Chromadorea</taxon>
        <taxon>Rhabditida</taxon>
        <taxon>Rhabditina</taxon>
        <taxon>Rhabditomorpha</taxon>
        <taxon>Strongyloidea</taxon>
        <taxon>Strongylidae</taxon>
        <taxon>Cylicocyclus</taxon>
    </lineage>
</organism>
<accession>A0AA36GVD9</accession>
<keyword evidence="3" id="KW-1185">Reference proteome</keyword>
<feature type="compositionally biased region" description="Low complexity" evidence="1">
    <location>
        <begin position="22"/>
        <end position="33"/>
    </location>
</feature>
<dbReference type="EMBL" id="CATQJL010000223">
    <property type="protein sequence ID" value="CAJ0599008.1"/>
    <property type="molecule type" value="Genomic_DNA"/>
</dbReference>
<evidence type="ECO:0000256" key="1">
    <source>
        <dbReference type="SAM" id="MobiDB-lite"/>
    </source>
</evidence>
<evidence type="ECO:0000313" key="3">
    <source>
        <dbReference type="Proteomes" id="UP001176961"/>
    </source>
</evidence>
<sequence length="167" mass="18571">MAFRRAEEMLERAQEELEQGRRTGTTATGTQQGFSDIQDHGFDDSPPPYDEVYKDEQPPPSYETLGNYGNVPPNSGAIRRSLTTVNEQTTGRITELRAHEGPPSYMVYIPPDRSAPPRRDSISASDAALNISTTLGQMQNYMEEVQERFSDVDLFISSLSLTTPPPS</sequence>
<dbReference type="AlphaFoldDB" id="A0AA36GVD9"/>
<feature type="region of interest" description="Disordered" evidence="1">
    <location>
        <begin position="1"/>
        <end position="61"/>
    </location>
</feature>
<proteinExistence type="predicted"/>
<comment type="caution">
    <text evidence="2">The sequence shown here is derived from an EMBL/GenBank/DDBJ whole genome shotgun (WGS) entry which is preliminary data.</text>
</comment>
<gene>
    <name evidence="2" type="ORF">CYNAS_LOCUS10991</name>
</gene>